<feature type="compositionally biased region" description="Polar residues" evidence="1">
    <location>
        <begin position="76"/>
        <end position="89"/>
    </location>
</feature>
<comment type="caution">
    <text evidence="2">The sequence shown here is derived from an EMBL/GenBank/DDBJ whole genome shotgun (WGS) entry which is preliminary data.</text>
</comment>
<evidence type="ECO:0000256" key="1">
    <source>
        <dbReference type="SAM" id="MobiDB-lite"/>
    </source>
</evidence>
<dbReference type="Proteomes" id="UP000827986">
    <property type="component" value="Unassembled WGS sequence"/>
</dbReference>
<sequence>METLASLVHPIVIAETNFKEPQEQFNDHSLSTSDMINICHRRKQVTKSSVQDKQQPKASFPTGSAHVLHGTPGFLDSQNGIHSASSPHSMHQEGYHQLLMT</sequence>
<dbReference type="EMBL" id="JAHDVG010000484">
    <property type="protein sequence ID" value="KAH1169797.1"/>
    <property type="molecule type" value="Genomic_DNA"/>
</dbReference>
<proteinExistence type="predicted"/>
<feature type="region of interest" description="Disordered" evidence="1">
    <location>
        <begin position="46"/>
        <end position="101"/>
    </location>
</feature>
<organism evidence="2 3">
    <name type="scientific">Mauremys mutica</name>
    <name type="common">yellowpond turtle</name>
    <dbReference type="NCBI Taxonomy" id="74926"/>
    <lineage>
        <taxon>Eukaryota</taxon>
        <taxon>Metazoa</taxon>
        <taxon>Chordata</taxon>
        <taxon>Craniata</taxon>
        <taxon>Vertebrata</taxon>
        <taxon>Euteleostomi</taxon>
        <taxon>Archelosauria</taxon>
        <taxon>Testudinata</taxon>
        <taxon>Testudines</taxon>
        <taxon>Cryptodira</taxon>
        <taxon>Durocryptodira</taxon>
        <taxon>Testudinoidea</taxon>
        <taxon>Geoemydidae</taxon>
        <taxon>Geoemydinae</taxon>
        <taxon>Mauremys</taxon>
    </lineage>
</organism>
<keyword evidence="3" id="KW-1185">Reference proteome</keyword>
<reference evidence="2" key="1">
    <citation type="submission" date="2021-09" db="EMBL/GenBank/DDBJ databases">
        <title>The genome of Mauremys mutica provides insights into the evolution of semi-aquatic lifestyle.</title>
        <authorList>
            <person name="Gong S."/>
            <person name="Gao Y."/>
        </authorList>
    </citation>
    <scope>NUCLEOTIDE SEQUENCE</scope>
    <source>
        <strain evidence="2">MM-2020</strain>
        <tissue evidence="2">Muscle</tissue>
    </source>
</reference>
<dbReference type="AlphaFoldDB" id="A0A9D4ANR8"/>
<evidence type="ECO:0000313" key="2">
    <source>
        <dbReference type="EMBL" id="KAH1169797.1"/>
    </source>
</evidence>
<evidence type="ECO:0000313" key="3">
    <source>
        <dbReference type="Proteomes" id="UP000827986"/>
    </source>
</evidence>
<protein>
    <submittedName>
        <fullName evidence="2">Uncharacterized protein</fullName>
    </submittedName>
</protein>
<feature type="compositionally biased region" description="Polar residues" evidence="1">
    <location>
        <begin position="46"/>
        <end position="57"/>
    </location>
</feature>
<gene>
    <name evidence="2" type="ORF">KIL84_000782</name>
</gene>
<name>A0A9D4ANR8_9SAUR</name>
<accession>A0A9D4ANR8</accession>